<organism evidence="1 2">
    <name type="scientific">Baudoinia panamericana (strain UAMH 10762)</name>
    <name type="common">Angels' share fungus</name>
    <name type="synonym">Baudoinia compniacensis (strain UAMH 10762)</name>
    <dbReference type="NCBI Taxonomy" id="717646"/>
    <lineage>
        <taxon>Eukaryota</taxon>
        <taxon>Fungi</taxon>
        <taxon>Dikarya</taxon>
        <taxon>Ascomycota</taxon>
        <taxon>Pezizomycotina</taxon>
        <taxon>Dothideomycetes</taxon>
        <taxon>Dothideomycetidae</taxon>
        <taxon>Mycosphaerellales</taxon>
        <taxon>Teratosphaeriaceae</taxon>
        <taxon>Baudoinia</taxon>
    </lineage>
</organism>
<dbReference type="Proteomes" id="UP000011761">
    <property type="component" value="Unassembled WGS sequence"/>
</dbReference>
<evidence type="ECO:0000313" key="2">
    <source>
        <dbReference type="Proteomes" id="UP000011761"/>
    </source>
</evidence>
<dbReference type="AlphaFoldDB" id="M2MLB0"/>
<keyword evidence="2" id="KW-1185">Reference proteome</keyword>
<dbReference type="EMBL" id="KB445562">
    <property type="protein sequence ID" value="EMC92168.1"/>
    <property type="molecule type" value="Genomic_DNA"/>
</dbReference>
<evidence type="ECO:0000313" key="1">
    <source>
        <dbReference type="EMBL" id="EMC92168.1"/>
    </source>
</evidence>
<dbReference type="HOGENOM" id="CLU_2885423_0_0_1"/>
<gene>
    <name evidence="1" type="ORF">BAUCODRAFT_126171</name>
</gene>
<protein>
    <submittedName>
        <fullName evidence="1">Uncharacterized protein</fullName>
    </submittedName>
</protein>
<dbReference type="RefSeq" id="XP_007680636.1">
    <property type="nucleotide sequence ID" value="XM_007682446.1"/>
</dbReference>
<reference evidence="1 2" key="1">
    <citation type="journal article" date="2012" name="PLoS Pathog.">
        <title>Diverse lifestyles and strategies of plant pathogenesis encoded in the genomes of eighteen Dothideomycetes fungi.</title>
        <authorList>
            <person name="Ohm R.A."/>
            <person name="Feau N."/>
            <person name="Henrissat B."/>
            <person name="Schoch C.L."/>
            <person name="Horwitz B.A."/>
            <person name="Barry K.W."/>
            <person name="Condon B.J."/>
            <person name="Copeland A.C."/>
            <person name="Dhillon B."/>
            <person name="Glaser F."/>
            <person name="Hesse C.N."/>
            <person name="Kosti I."/>
            <person name="LaButti K."/>
            <person name="Lindquist E.A."/>
            <person name="Lucas S."/>
            <person name="Salamov A.A."/>
            <person name="Bradshaw R.E."/>
            <person name="Ciuffetti L."/>
            <person name="Hamelin R.C."/>
            <person name="Kema G.H.J."/>
            <person name="Lawrence C."/>
            <person name="Scott J.A."/>
            <person name="Spatafora J.W."/>
            <person name="Turgeon B.G."/>
            <person name="de Wit P.J.G.M."/>
            <person name="Zhong S."/>
            <person name="Goodwin S.B."/>
            <person name="Grigoriev I.V."/>
        </authorList>
    </citation>
    <scope>NUCLEOTIDE SEQUENCE [LARGE SCALE GENOMIC DNA]</scope>
    <source>
        <strain evidence="1 2">UAMH 10762</strain>
    </source>
</reference>
<sequence>MATRLTSKTAGNIPSRDEEDHLDYLARQKKARTVAPSPLLMWRPWTGIVGMMWTMARFCSWPS</sequence>
<dbReference type="KEGG" id="bcom:BAUCODRAFT_126171"/>
<proteinExistence type="predicted"/>
<dbReference type="GeneID" id="19108028"/>
<name>M2MLB0_BAUPA</name>
<accession>M2MLB0</accession>